<dbReference type="InterPro" id="IPR001374">
    <property type="entry name" value="R3H_dom"/>
</dbReference>
<keyword evidence="6" id="KW-1185">Reference proteome</keyword>
<dbReference type="Pfam" id="PF01585">
    <property type="entry name" value="G-patch"/>
    <property type="match status" value="1"/>
</dbReference>
<dbReference type="PROSITE" id="PS51061">
    <property type="entry name" value="R3H"/>
    <property type="match status" value="1"/>
</dbReference>
<evidence type="ECO:0000259" key="2">
    <source>
        <dbReference type="PROSITE" id="PS50174"/>
    </source>
</evidence>
<feature type="domain" description="XRN2-binding (XTBD)" evidence="4">
    <location>
        <begin position="9"/>
        <end position="93"/>
    </location>
</feature>
<evidence type="ECO:0000256" key="1">
    <source>
        <dbReference type="SAM" id="MobiDB-lite"/>
    </source>
</evidence>
<dbReference type="PROSITE" id="PS50174">
    <property type="entry name" value="G_PATCH"/>
    <property type="match status" value="1"/>
</dbReference>
<dbReference type="SUPFAM" id="SSF82708">
    <property type="entry name" value="R3H domain"/>
    <property type="match status" value="1"/>
</dbReference>
<feature type="domain" description="G-patch" evidence="2">
    <location>
        <begin position="252"/>
        <end position="297"/>
    </location>
</feature>
<accession>A0AA39F6A7</accession>
<reference evidence="5" key="2">
    <citation type="submission" date="2023-03" db="EMBL/GenBank/DDBJ databases">
        <authorList>
            <person name="Inwood S.N."/>
            <person name="Skelly J.G."/>
            <person name="Guhlin J."/>
            <person name="Harrop T.W.R."/>
            <person name="Goldson S.G."/>
            <person name="Dearden P.K."/>
        </authorList>
    </citation>
    <scope>NUCLEOTIDE SEQUENCE</scope>
    <source>
        <strain evidence="5">Irish</strain>
        <tissue evidence="5">Whole body</tissue>
    </source>
</reference>
<dbReference type="SMART" id="SM00443">
    <property type="entry name" value="G_patch"/>
    <property type="match status" value="1"/>
</dbReference>
<gene>
    <name evidence="5" type="ORF">PV328_002455</name>
</gene>
<dbReference type="Pfam" id="PF11952">
    <property type="entry name" value="XTBD"/>
    <property type="match status" value="1"/>
</dbReference>
<dbReference type="InterPro" id="IPR021859">
    <property type="entry name" value="XTBD"/>
</dbReference>
<dbReference type="PANTHER" id="PTHR48430:SF1">
    <property type="entry name" value="PARTNER OF XRN-2 PROTEIN 1"/>
    <property type="match status" value="1"/>
</dbReference>
<feature type="domain" description="R3H" evidence="3">
    <location>
        <begin position="302"/>
        <end position="366"/>
    </location>
</feature>
<dbReference type="AlphaFoldDB" id="A0AA39F6A7"/>
<evidence type="ECO:0000313" key="6">
    <source>
        <dbReference type="Proteomes" id="UP001168990"/>
    </source>
</evidence>
<reference evidence="5" key="1">
    <citation type="journal article" date="2023" name="bioRxiv">
        <title>Scaffold-level genome assemblies of two parasitoid biocontrol wasps reveal the parthenogenesis mechanism and an associated novel virus.</title>
        <authorList>
            <person name="Inwood S."/>
            <person name="Skelly J."/>
            <person name="Guhlin J."/>
            <person name="Harrop T."/>
            <person name="Goldson S."/>
            <person name="Dearden P."/>
        </authorList>
    </citation>
    <scope>NUCLEOTIDE SEQUENCE</scope>
    <source>
        <strain evidence="5">Irish</strain>
        <tissue evidence="5">Whole body</tissue>
    </source>
</reference>
<sequence>MSINSDWDVEKHKLEYECDEHWELRKSFLETHKDRFPEQELVCLAQVFTNVELLGCRYPKETMDLVAELSQDVAKDYRERQKSKLQRTFVKASDAASSKIKGLSNAPSHCGTQTKSINTENNRDTIEKNPHKRQRIDNNQPFGNLVLLEYPNSAPQSTIETSARISGLNINWKYENLTNTIRCTIFINNKKLSEAICSTKKIAKAEAAKNGIIELRKYYYLIEVKEDWKTKLNSTPTELNEINESDEKSILENNIGTKLMKLMGWAGGGLGKSQQGIIEPVTVQRQISRRGFGMKLDSNNTNQFKRKCQETLKQYIRDGDTQNPLVFADFSNEERAMMHECARKMGLKSQSHGTKDKRTLLISRRIEPNDLVTELLKVGGTTDKYILKVPGSV</sequence>
<dbReference type="Proteomes" id="UP001168990">
    <property type="component" value="Unassembled WGS sequence"/>
</dbReference>
<feature type="region of interest" description="Disordered" evidence="1">
    <location>
        <begin position="102"/>
        <end position="123"/>
    </location>
</feature>
<evidence type="ECO:0000313" key="5">
    <source>
        <dbReference type="EMBL" id="KAK0163758.1"/>
    </source>
</evidence>
<dbReference type="PROSITE" id="PS51827">
    <property type="entry name" value="XTBD"/>
    <property type="match status" value="1"/>
</dbReference>
<dbReference type="InterPro" id="IPR036867">
    <property type="entry name" value="R3H_dom_sf"/>
</dbReference>
<dbReference type="PANTHER" id="PTHR48430">
    <property type="entry name" value="PARTNER OF XRN-2 PROTEIN 1"/>
    <property type="match status" value="1"/>
</dbReference>
<evidence type="ECO:0008006" key="7">
    <source>
        <dbReference type="Google" id="ProtNLM"/>
    </source>
</evidence>
<organism evidence="5 6">
    <name type="scientific">Microctonus aethiopoides</name>
    <dbReference type="NCBI Taxonomy" id="144406"/>
    <lineage>
        <taxon>Eukaryota</taxon>
        <taxon>Metazoa</taxon>
        <taxon>Ecdysozoa</taxon>
        <taxon>Arthropoda</taxon>
        <taxon>Hexapoda</taxon>
        <taxon>Insecta</taxon>
        <taxon>Pterygota</taxon>
        <taxon>Neoptera</taxon>
        <taxon>Endopterygota</taxon>
        <taxon>Hymenoptera</taxon>
        <taxon>Apocrita</taxon>
        <taxon>Ichneumonoidea</taxon>
        <taxon>Braconidae</taxon>
        <taxon>Euphorinae</taxon>
        <taxon>Microctonus</taxon>
    </lineage>
</organism>
<proteinExistence type="predicted"/>
<evidence type="ECO:0000259" key="3">
    <source>
        <dbReference type="PROSITE" id="PS51061"/>
    </source>
</evidence>
<dbReference type="Gene3D" id="3.30.1370.50">
    <property type="entry name" value="R3H-like domain"/>
    <property type="match status" value="1"/>
</dbReference>
<dbReference type="InterPro" id="IPR000467">
    <property type="entry name" value="G_patch_dom"/>
</dbReference>
<dbReference type="Gene3D" id="3.30.160.20">
    <property type="match status" value="1"/>
</dbReference>
<evidence type="ECO:0000259" key="4">
    <source>
        <dbReference type="PROSITE" id="PS51827"/>
    </source>
</evidence>
<name>A0AA39F6A7_9HYME</name>
<comment type="caution">
    <text evidence="5">The sequence shown here is derived from an EMBL/GenBank/DDBJ whole genome shotgun (WGS) entry which is preliminary data.</text>
</comment>
<protein>
    <recommendedName>
        <fullName evidence="7">NF-kappa-B-repressing factor</fullName>
    </recommendedName>
</protein>
<feature type="compositionally biased region" description="Polar residues" evidence="1">
    <location>
        <begin position="105"/>
        <end position="120"/>
    </location>
</feature>
<dbReference type="GO" id="GO:0003676">
    <property type="term" value="F:nucleic acid binding"/>
    <property type="evidence" value="ECO:0007669"/>
    <property type="project" value="UniProtKB-UniRule"/>
</dbReference>
<dbReference type="SMART" id="SM00393">
    <property type="entry name" value="R3H"/>
    <property type="match status" value="1"/>
</dbReference>
<dbReference type="EMBL" id="JAQQBS010001422">
    <property type="protein sequence ID" value="KAK0163758.1"/>
    <property type="molecule type" value="Genomic_DNA"/>
</dbReference>
<dbReference type="Pfam" id="PF01424">
    <property type="entry name" value="R3H"/>
    <property type="match status" value="1"/>
</dbReference>